<feature type="compositionally biased region" description="Polar residues" evidence="1">
    <location>
        <begin position="37"/>
        <end position="53"/>
    </location>
</feature>
<proteinExistence type="predicted"/>
<feature type="chain" id="PRO_5046224517" evidence="2">
    <location>
        <begin position="18"/>
        <end position="227"/>
    </location>
</feature>
<keyword evidence="2" id="KW-0732">Signal</keyword>
<dbReference type="EMBL" id="JAZHXI010000004">
    <property type="protein sequence ID" value="KAL2072759.1"/>
    <property type="molecule type" value="Genomic_DNA"/>
</dbReference>
<feature type="signal peptide" evidence="2">
    <location>
        <begin position="1"/>
        <end position="17"/>
    </location>
</feature>
<name>A0ABR4CS00_9HELO</name>
<evidence type="ECO:0000313" key="4">
    <source>
        <dbReference type="Proteomes" id="UP001595075"/>
    </source>
</evidence>
<dbReference type="Proteomes" id="UP001595075">
    <property type="component" value="Unassembled WGS sequence"/>
</dbReference>
<reference evidence="3 4" key="1">
    <citation type="journal article" date="2024" name="Commun. Biol.">
        <title>Comparative genomic analysis of thermophilic fungi reveals convergent evolutionary adaptations and gene losses.</title>
        <authorList>
            <person name="Steindorff A.S."/>
            <person name="Aguilar-Pontes M.V."/>
            <person name="Robinson A.J."/>
            <person name="Andreopoulos B."/>
            <person name="LaButti K."/>
            <person name="Kuo A."/>
            <person name="Mondo S."/>
            <person name="Riley R."/>
            <person name="Otillar R."/>
            <person name="Haridas S."/>
            <person name="Lipzen A."/>
            <person name="Grimwood J."/>
            <person name="Schmutz J."/>
            <person name="Clum A."/>
            <person name="Reid I.D."/>
            <person name="Moisan M.C."/>
            <person name="Butler G."/>
            <person name="Nguyen T.T.M."/>
            <person name="Dewar K."/>
            <person name="Conant G."/>
            <person name="Drula E."/>
            <person name="Henrissat B."/>
            <person name="Hansel C."/>
            <person name="Singer S."/>
            <person name="Hutchinson M.I."/>
            <person name="de Vries R.P."/>
            <person name="Natvig D.O."/>
            <person name="Powell A.J."/>
            <person name="Tsang A."/>
            <person name="Grigoriev I.V."/>
        </authorList>
    </citation>
    <scope>NUCLEOTIDE SEQUENCE [LARGE SCALE GENOMIC DNA]</scope>
    <source>
        <strain evidence="3 4">CBS 494.80</strain>
    </source>
</reference>
<evidence type="ECO:0000313" key="3">
    <source>
        <dbReference type="EMBL" id="KAL2072759.1"/>
    </source>
</evidence>
<accession>A0ABR4CS00</accession>
<evidence type="ECO:0000256" key="2">
    <source>
        <dbReference type="SAM" id="SignalP"/>
    </source>
</evidence>
<organism evidence="3 4">
    <name type="scientific">Oculimacula yallundae</name>
    <dbReference type="NCBI Taxonomy" id="86028"/>
    <lineage>
        <taxon>Eukaryota</taxon>
        <taxon>Fungi</taxon>
        <taxon>Dikarya</taxon>
        <taxon>Ascomycota</taxon>
        <taxon>Pezizomycotina</taxon>
        <taxon>Leotiomycetes</taxon>
        <taxon>Helotiales</taxon>
        <taxon>Ploettnerulaceae</taxon>
        <taxon>Oculimacula</taxon>
    </lineage>
</organism>
<protein>
    <submittedName>
        <fullName evidence="3">Uncharacterized protein</fullName>
    </submittedName>
</protein>
<evidence type="ECO:0000256" key="1">
    <source>
        <dbReference type="SAM" id="MobiDB-lite"/>
    </source>
</evidence>
<keyword evidence="4" id="KW-1185">Reference proteome</keyword>
<feature type="region of interest" description="Disordered" evidence="1">
    <location>
        <begin position="21"/>
        <end position="53"/>
    </location>
</feature>
<gene>
    <name evidence="3" type="ORF">VTL71DRAFT_12102</name>
</gene>
<comment type="caution">
    <text evidence="3">The sequence shown here is derived from an EMBL/GenBank/DDBJ whole genome shotgun (WGS) entry which is preliminary data.</text>
</comment>
<sequence>MRCLIAIVLGFVALTHARPRAERTPSSLRLQPKPLVETSNTPSLPLPKAQSNSLPNIHSTPPKAIFKIRIQPLLPSKPISKTISRFKRPKQITLLPLEPIYLSPNGSTTSSPTLAAFCHLSHSTRIYCGNFVTPISAAVGAPAALFSSIRGSKEEGEGTESGLVTLGFEVLEGRIVWRGMARQARWVVKMGEGGNGSVWACFGQVEESGSGNGNGGGEDVAVELMVD</sequence>